<name>A0A1P8F4N8_9CHLR</name>
<protein>
    <submittedName>
        <fullName evidence="2">DUF2807 domain-containing protein</fullName>
    </submittedName>
</protein>
<evidence type="ECO:0000259" key="1">
    <source>
        <dbReference type="Pfam" id="PF10988"/>
    </source>
</evidence>
<sequence>MGRKEFDFSGFTGVEARNAMKLEVKRGDQYAVALEADDQALNDVKVSLFGGTLTAKLEARWGHIGLVFKGISAPKLIVTMPELRSIELAAASKGEISGFTALETFQATLSGASTLSGDVGCKQLKLEGGAASHFELNGSADTADIELTAASNANLEKMTVGDARIKLGGAASLTVDVRGKLDAAVSGASNLRWLGTPTLGDVKITGASSFSKKT</sequence>
<organism evidence="2 3">
    <name type="scientific">Dehalogenimonas formicexedens</name>
    <dbReference type="NCBI Taxonomy" id="1839801"/>
    <lineage>
        <taxon>Bacteria</taxon>
        <taxon>Bacillati</taxon>
        <taxon>Chloroflexota</taxon>
        <taxon>Dehalococcoidia</taxon>
        <taxon>Dehalococcoidales</taxon>
        <taxon>Dehalococcoidaceae</taxon>
        <taxon>Dehalogenimonas</taxon>
    </lineage>
</organism>
<reference evidence="3" key="1">
    <citation type="submission" date="2016-11" db="EMBL/GenBank/DDBJ databases">
        <title>Dehalogenimonas formicexedens sp. nov., a chlorinated alkane respiring bacterium isolated from contaminated groundwater.</title>
        <authorList>
            <person name="Key T.A."/>
            <person name="Bowman K.S."/>
            <person name="Lee I."/>
            <person name="Chun J."/>
            <person name="Albuquerque L."/>
            <person name="da Costa M.S."/>
            <person name="Rainey F.A."/>
            <person name="Moe W.M."/>
        </authorList>
    </citation>
    <scope>NUCLEOTIDE SEQUENCE [LARGE SCALE GENOMIC DNA]</scope>
    <source>
        <strain evidence="3">NSZ-14</strain>
    </source>
</reference>
<evidence type="ECO:0000313" key="3">
    <source>
        <dbReference type="Proteomes" id="UP000185934"/>
    </source>
</evidence>
<evidence type="ECO:0000313" key="2">
    <source>
        <dbReference type="EMBL" id="APV43408.1"/>
    </source>
</evidence>
<dbReference type="EMBL" id="CP018258">
    <property type="protein sequence ID" value="APV43408.1"/>
    <property type="molecule type" value="Genomic_DNA"/>
</dbReference>
<dbReference type="Proteomes" id="UP000185934">
    <property type="component" value="Chromosome"/>
</dbReference>
<dbReference type="Pfam" id="PF10988">
    <property type="entry name" value="DUF2807"/>
    <property type="match status" value="1"/>
</dbReference>
<dbReference type="OrthoDB" id="153622at2"/>
<dbReference type="InterPro" id="IPR021255">
    <property type="entry name" value="DUF2807"/>
</dbReference>
<dbReference type="STRING" id="1839801.Dform_00043"/>
<accession>A0A1P8F4N8</accession>
<proteinExistence type="predicted"/>
<gene>
    <name evidence="2" type="ORF">Dform_00043</name>
</gene>
<dbReference type="Gene3D" id="2.160.20.120">
    <property type="match status" value="1"/>
</dbReference>
<dbReference type="RefSeq" id="WP_076003224.1">
    <property type="nucleotide sequence ID" value="NZ_CP018258.1"/>
</dbReference>
<keyword evidence="3" id="KW-1185">Reference proteome</keyword>
<dbReference type="KEGG" id="dfo:Dform_00043"/>
<dbReference type="AlphaFoldDB" id="A0A1P8F4N8"/>
<feature type="domain" description="Putative auto-transporter adhesin head GIN" evidence="1">
    <location>
        <begin position="11"/>
        <end position="197"/>
    </location>
</feature>